<keyword evidence="1" id="KW-1133">Transmembrane helix</keyword>
<evidence type="ECO:0000313" key="3">
    <source>
        <dbReference type="Proteomes" id="UP001151699"/>
    </source>
</evidence>
<dbReference type="AlphaFoldDB" id="A0A9Q0N2V1"/>
<reference evidence="2" key="1">
    <citation type="submission" date="2022-07" db="EMBL/GenBank/DDBJ databases">
        <authorList>
            <person name="Trinca V."/>
            <person name="Uliana J.V.C."/>
            <person name="Torres T.T."/>
            <person name="Ward R.J."/>
            <person name="Monesi N."/>
        </authorList>
    </citation>
    <scope>NUCLEOTIDE SEQUENCE</scope>
    <source>
        <strain evidence="2">HSMRA1968</strain>
        <tissue evidence="2">Whole embryos</tissue>
    </source>
</reference>
<protein>
    <submittedName>
        <fullName evidence="2">Uncharacterized protein</fullName>
    </submittedName>
</protein>
<dbReference type="Proteomes" id="UP001151699">
    <property type="component" value="Chromosome B"/>
</dbReference>
<organism evidence="2 3">
    <name type="scientific">Pseudolycoriella hygida</name>
    <dbReference type="NCBI Taxonomy" id="35572"/>
    <lineage>
        <taxon>Eukaryota</taxon>
        <taxon>Metazoa</taxon>
        <taxon>Ecdysozoa</taxon>
        <taxon>Arthropoda</taxon>
        <taxon>Hexapoda</taxon>
        <taxon>Insecta</taxon>
        <taxon>Pterygota</taxon>
        <taxon>Neoptera</taxon>
        <taxon>Endopterygota</taxon>
        <taxon>Diptera</taxon>
        <taxon>Nematocera</taxon>
        <taxon>Sciaroidea</taxon>
        <taxon>Sciaridae</taxon>
        <taxon>Pseudolycoriella</taxon>
    </lineage>
</organism>
<feature type="non-terminal residue" evidence="2">
    <location>
        <position position="1"/>
    </location>
</feature>
<evidence type="ECO:0000313" key="2">
    <source>
        <dbReference type="EMBL" id="KAJ6642577.1"/>
    </source>
</evidence>
<keyword evidence="1" id="KW-0472">Membrane</keyword>
<name>A0A9Q0N2V1_9DIPT</name>
<proteinExistence type="predicted"/>
<comment type="caution">
    <text evidence="2">The sequence shown here is derived from an EMBL/GenBank/DDBJ whole genome shotgun (WGS) entry which is preliminary data.</text>
</comment>
<evidence type="ECO:0000256" key="1">
    <source>
        <dbReference type="SAM" id="Phobius"/>
    </source>
</evidence>
<keyword evidence="1" id="KW-0812">Transmembrane</keyword>
<accession>A0A9Q0N2V1</accession>
<sequence length="86" mass="10043">VTMINTSFVDIVENKGQRKKLAPILTITIPYDEDYSISHRCNHHFSNLFVQMVHKKFAAFAILSLTTFLILIIYTNIERDHRAQHL</sequence>
<dbReference type="EMBL" id="WJQU01000002">
    <property type="protein sequence ID" value="KAJ6642577.1"/>
    <property type="molecule type" value="Genomic_DNA"/>
</dbReference>
<feature type="transmembrane region" description="Helical" evidence="1">
    <location>
        <begin position="57"/>
        <end position="77"/>
    </location>
</feature>
<gene>
    <name evidence="2" type="ORF">Bhyg_07529</name>
</gene>
<keyword evidence="3" id="KW-1185">Reference proteome</keyword>